<dbReference type="OrthoDB" id="541052at2759"/>
<accession>A0A6A5WCX2</accession>
<dbReference type="PANTHER" id="PTHR12203">
    <property type="entry name" value="KDEL LYS-ASP-GLU-LEU CONTAINING - RELATED"/>
    <property type="match status" value="1"/>
</dbReference>
<keyword evidence="3" id="KW-0808">Transferase</keyword>
<keyword evidence="1" id="KW-0472">Membrane</keyword>
<protein>
    <submittedName>
        <fullName evidence="3">Glycosyltransferase family 90 protein</fullName>
    </submittedName>
</protein>
<keyword evidence="1" id="KW-1133">Transmembrane helix</keyword>
<dbReference type="InterPro" id="IPR006598">
    <property type="entry name" value="CAP10"/>
</dbReference>
<evidence type="ECO:0000259" key="2">
    <source>
        <dbReference type="SMART" id="SM00672"/>
    </source>
</evidence>
<evidence type="ECO:0000313" key="3">
    <source>
        <dbReference type="EMBL" id="KAF1998988.1"/>
    </source>
</evidence>
<proteinExistence type="predicted"/>
<dbReference type="AlphaFoldDB" id="A0A6A5WCX2"/>
<reference evidence="3" key="1">
    <citation type="journal article" date="2020" name="Stud. Mycol.">
        <title>101 Dothideomycetes genomes: a test case for predicting lifestyles and emergence of pathogens.</title>
        <authorList>
            <person name="Haridas S."/>
            <person name="Albert R."/>
            <person name="Binder M."/>
            <person name="Bloem J."/>
            <person name="Labutti K."/>
            <person name="Salamov A."/>
            <person name="Andreopoulos B."/>
            <person name="Baker S."/>
            <person name="Barry K."/>
            <person name="Bills G."/>
            <person name="Bluhm B."/>
            <person name="Cannon C."/>
            <person name="Castanera R."/>
            <person name="Culley D."/>
            <person name="Daum C."/>
            <person name="Ezra D."/>
            <person name="Gonzalez J."/>
            <person name="Henrissat B."/>
            <person name="Kuo A."/>
            <person name="Liang C."/>
            <person name="Lipzen A."/>
            <person name="Lutzoni F."/>
            <person name="Magnuson J."/>
            <person name="Mondo S."/>
            <person name="Nolan M."/>
            <person name="Ohm R."/>
            <person name="Pangilinan J."/>
            <person name="Park H.-J."/>
            <person name="Ramirez L."/>
            <person name="Alfaro M."/>
            <person name="Sun H."/>
            <person name="Tritt A."/>
            <person name="Yoshinaga Y."/>
            <person name="Zwiers L.-H."/>
            <person name="Turgeon B."/>
            <person name="Goodwin S."/>
            <person name="Spatafora J."/>
            <person name="Crous P."/>
            <person name="Grigoriev I."/>
        </authorList>
    </citation>
    <scope>NUCLEOTIDE SEQUENCE</scope>
    <source>
        <strain evidence="3">CBS 123094</strain>
    </source>
</reference>
<dbReference type="Pfam" id="PF05686">
    <property type="entry name" value="Glyco_transf_90"/>
    <property type="match status" value="1"/>
</dbReference>
<keyword evidence="1" id="KW-0812">Transmembrane</keyword>
<dbReference type="EMBL" id="ML977599">
    <property type="protein sequence ID" value="KAF1998988.1"/>
    <property type="molecule type" value="Genomic_DNA"/>
</dbReference>
<organism evidence="3 4">
    <name type="scientific">Amniculicola lignicola CBS 123094</name>
    <dbReference type="NCBI Taxonomy" id="1392246"/>
    <lineage>
        <taxon>Eukaryota</taxon>
        <taxon>Fungi</taxon>
        <taxon>Dikarya</taxon>
        <taxon>Ascomycota</taxon>
        <taxon>Pezizomycotina</taxon>
        <taxon>Dothideomycetes</taxon>
        <taxon>Pleosporomycetidae</taxon>
        <taxon>Pleosporales</taxon>
        <taxon>Amniculicolaceae</taxon>
        <taxon>Amniculicola</taxon>
    </lineage>
</organism>
<evidence type="ECO:0000256" key="1">
    <source>
        <dbReference type="SAM" id="Phobius"/>
    </source>
</evidence>
<keyword evidence="4" id="KW-1185">Reference proteome</keyword>
<dbReference type="SMART" id="SM00672">
    <property type="entry name" value="CAP10"/>
    <property type="match status" value="1"/>
</dbReference>
<dbReference type="PANTHER" id="PTHR12203:SF22">
    <property type="entry name" value="CAPSULE ASSOCIATED PROTEIN"/>
    <property type="match status" value="1"/>
</dbReference>
<dbReference type="GO" id="GO:0016740">
    <property type="term" value="F:transferase activity"/>
    <property type="evidence" value="ECO:0007669"/>
    <property type="project" value="UniProtKB-KW"/>
</dbReference>
<evidence type="ECO:0000313" key="4">
    <source>
        <dbReference type="Proteomes" id="UP000799779"/>
    </source>
</evidence>
<feature type="transmembrane region" description="Helical" evidence="1">
    <location>
        <begin position="12"/>
        <end position="29"/>
    </location>
</feature>
<name>A0A6A5WCX2_9PLEO</name>
<dbReference type="Proteomes" id="UP000799779">
    <property type="component" value="Unassembled WGS sequence"/>
</dbReference>
<gene>
    <name evidence="3" type="ORF">P154DRAFT_523611</name>
</gene>
<sequence length="635" mass="72494">MACSPRLLPVRVLTFITVAIIFTGTVWLWRRDTSLTPSFTVPHDYRPITPVHDLVQSGEHPIDYLMKKAETEWHVLMAKQTIDLNSTAAAYRRRRGRHPPPGFDGWYKFAQAHGAVMVEDFFDQIYDDLAPFWGLEAKLIRQYSRHFTQVISVKNRTTTVYTDQPRVWMNLWRDLISNIEEWLPDIDVPLNVMDESRVIVPWEDINRYIRKERESRSLFRPRRNATSNTVTPHGEDPGEPPAIEWIGQGPFWDVARVGCPPDSPSRNVPQVGSFAGPPPLSSEFPVGSYHGYIQNWTVAKDPCLQPILRETHGSFVEPISQSTTHHLIPVFGGSKLPMNNDILLPPAMYWTDDPFYSGGESHGSEWEEKTTKAVWRGGATGGRNREKNWTRFQRHRFVSMVNGTAVGLVEHDVEKQGKGPNFVLPSHNRYHLTAKRHMDMEPWLNGIADVGVVNLICYPDSGSPKCPYTDHYFSLKKSMEMKKQYSYKYLPDIDGNSFSGRYRGFLLSTSLPIKATIYSEWHDSRLVPWLHFVPMDNSFIDVYGILDYFIGTGTEVKAPGKNGANLGIVGAHDEQAKKIAMTGKEWAEKVLRKEDMLIYTMRLLLEWGRVSSDERLALGFTDDLNGNFTKAELHA</sequence>
<feature type="domain" description="Glycosyl transferase CAP10" evidence="2">
    <location>
        <begin position="306"/>
        <end position="607"/>
    </location>
</feature>
<dbReference type="InterPro" id="IPR051091">
    <property type="entry name" value="O-Glucosyltr/Glycosyltrsf_90"/>
</dbReference>